<feature type="region of interest" description="Disordered" evidence="1">
    <location>
        <begin position="1"/>
        <end position="51"/>
    </location>
</feature>
<reference evidence="2 3" key="1">
    <citation type="submission" date="2014-11" db="EMBL/GenBank/DDBJ databases">
        <title>Symbiosis island explosion on the genome of extra-slow-growing strains of soybean bradyrhizobia with massive insertion sequences.</title>
        <authorList>
            <person name="Iida T."/>
            <person name="Minamisawa K."/>
        </authorList>
    </citation>
    <scope>NUCLEOTIDE SEQUENCE [LARGE SCALE GENOMIC DNA]</scope>
    <source>
        <strain evidence="2 3">NK6</strain>
    </source>
</reference>
<name>A0A0E4BQY3_9BRAD</name>
<evidence type="ECO:0000313" key="2">
    <source>
        <dbReference type="EMBL" id="BAR57954.1"/>
    </source>
</evidence>
<organism evidence="2 3">
    <name type="scientific">Bradyrhizobium diazoefficiens</name>
    <dbReference type="NCBI Taxonomy" id="1355477"/>
    <lineage>
        <taxon>Bacteria</taxon>
        <taxon>Pseudomonadati</taxon>
        <taxon>Pseudomonadota</taxon>
        <taxon>Alphaproteobacteria</taxon>
        <taxon>Hyphomicrobiales</taxon>
        <taxon>Nitrobacteraceae</taxon>
        <taxon>Bradyrhizobium</taxon>
    </lineage>
</organism>
<proteinExistence type="predicted"/>
<dbReference type="EMBL" id="AP014685">
    <property type="protein sequence ID" value="BAR57954.1"/>
    <property type="molecule type" value="Genomic_DNA"/>
</dbReference>
<evidence type="ECO:0000256" key="1">
    <source>
        <dbReference type="SAM" id="MobiDB-lite"/>
    </source>
</evidence>
<protein>
    <submittedName>
        <fullName evidence="2">Uncharacterized protein</fullName>
    </submittedName>
</protein>
<accession>A0A0E4BQY3</accession>
<dbReference type="AlphaFoldDB" id="A0A0E4BQY3"/>
<evidence type="ECO:0000313" key="3">
    <source>
        <dbReference type="Proteomes" id="UP000063308"/>
    </source>
</evidence>
<dbReference type="Proteomes" id="UP000063308">
    <property type="component" value="Chromosome"/>
</dbReference>
<feature type="compositionally biased region" description="Basic and acidic residues" evidence="1">
    <location>
        <begin position="21"/>
        <end position="33"/>
    </location>
</feature>
<gene>
    <name evidence="2" type="ORF">NK6_4788</name>
</gene>
<sequence length="51" mass="5659">MCGRPPALRLTARSKPAFDSPHAHGDLRRDPARRQTGGAQVEDFGMKLRDD</sequence>